<dbReference type="EMBL" id="JACASE010000005">
    <property type="protein sequence ID" value="KAF6465225.1"/>
    <property type="molecule type" value="Genomic_DNA"/>
</dbReference>
<dbReference type="Proteomes" id="UP000593571">
    <property type="component" value="Unassembled WGS sequence"/>
</dbReference>
<dbReference type="GO" id="GO:0008889">
    <property type="term" value="F:glycerophosphodiester phosphodiesterase activity"/>
    <property type="evidence" value="ECO:0007669"/>
    <property type="project" value="TreeGrafter"/>
</dbReference>
<feature type="transmembrane region" description="Helical" evidence="9">
    <location>
        <begin position="106"/>
        <end position="136"/>
    </location>
</feature>
<evidence type="ECO:0000256" key="3">
    <source>
        <dbReference type="ARBA" id="ARBA00022692"/>
    </source>
</evidence>
<feature type="region of interest" description="Disordered" evidence="8">
    <location>
        <begin position="577"/>
        <end position="609"/>
    </location>
</feature>
<dbReference type="InterPro" id="IPR017946">
    <property type="entry name" value="PLC-like_Pdiesterase_TIM-brl"/>
</dbReference>
<dbReference type="GO" id="GO:0006629">
    <property type="term" value="P:lipid metabolic process"/>
    <property type="evidence" value="ECO:0007669"/>
    <property type="project" value="InterPro"/>
</dbReference>
<gene>
    <name evidence="11" type="ORF">HJG63_005548</name>
</gene>
<comment type="similarity">
    <text evidence="2">Belongs to the glycerophosphoryl diester phosphodiesterase family.</text>
</comment>
<organism evidence="11 12">
    <name type="scientific">Rousettus aegyptiacus</name>
    <name type="common">Egyptian fruit bat</name>
    <name type="synonym">Pteropus aegyptiacus</name>
    <dbReference type="NCBI Taxonomy" id="9407"/>
    <lineage>
        <taxon>Eukaryota</taxon>
        <taxon>Metazoa</taxon>
        <taxon>Chordata</taxon>
        <taxon>Craniata</taxon>
        <taxon>Vertebrata</taxon>
        <taxon>Euteleostomi</taxon>
        <taxon>Mammalia</taxon>
        <taxon>Eutheria</taxon>
        <taxon>Laurasiatheria</taxon>
        <taxon>Chiroptera</taxon>
        <taxon>Yinpterochiroptera</taxon>
        <taxon>Pteropodoidea</taxon>
        <taxon>Pteropodidae</taxon>
        <taxon>Rousettinae</taxon>
        <taxon>Rousettus</taxon>
    </lineage>
</organism>
<sequence length="751" mass="87674">MHKKVNRIQPKSEKRSQKKHKPWIVHVFNQQCCVAYITGLYSCQWKIEQEGKSRRELCCCSSREQLFYPFLVISFCMSVVLLFVWIETSNEYFDFDWVIFLGTRYWFFWSLLLLSLFGILTAYSSLLLVLGFLLIWKGNELYLHCYHKILTLLVILICTCFLLILCIYWKEKWLTVGLSLKVFAPYMHLSSITVMVIVSWPVAFYLIHLEQEVRIRRYKMTWFKRERIKRFNILTKLRAVQVAIGLPFFLILLCLYVLPLGFYSPCIQEKDKLGPKPDIFGHKGAPMLGPENTMMSFEKAVENGAFGLESNIYLSYDEVPFLMHDNNLRRTTNIREVMPNASFRHSSLFTWNFLSTLNAGKWFVQFKPFYNMKPLSEADKEKARNQMIPKLSDLLEFAQKEKKFVIFDLNIPPPKHPLRKTFVRRVVSVILDSQIEQHLIYWLTAFDRMYVKKKAPGFQQVGRLYSIERLTKENISKINVDYKKLFYNGLRDYKAANININLYIVNEPWLYSLAWCSRIHSVTTDNIQLLRQINHPYFFMTPSHYMLMWFLLDGVSAVFIVSIFYFHWWKENKENVSESSSSHTDTDSINLEKGKSDHQKASNLSIKPPSRVLDSPWTRKAIYPRLPNSSISNYPGPRQFLVAPKKIDSKPEPDNEPLKSMMPAKVDVRQLTPSEASELILAPTREATREPTLQTALPALTANEPTISSIEVLHPETQHQSTFTVEPFPRNRVSTTSDMSLSSSGFSPKKN</sequence>
<feature type="region of interest" description="Disordered" evidence="8">
    <location>
        <begin position="714"/>
        <end position="751"/>
    </location>
</feature>
<evidence type="ECO:0000256" key="8">
    <source>
        <dbReference type="SAM" id="MobiDB-lite"/>
    </source>
</evidence>
<evidence type="ECO:0000256" key="9">
    <source>
        <dbReference type="SAM" id="Phobius"/>
    </source>
</evidence>
<evidence type="ECO:0000256" key="4">
    <source>
        <dbReference type="ARBA" id="ARBA00022801"/>
    </source>
</evidence>
<feature type="transmembrane region" description="Helical" evidence="9">
    <location>
        <begin position="239"/>
        <end position="263"/>
    </location>
</feature>
<evidence type="ECO:0000313" key="11">
    <source>
        <dbReference type="EMBL" id="KAF6465225.1"/>
    </source>
</evidence>
<evidence type="ECO:0000256" key="6">
    <source>
        <dbReference type="ARBA" id="ARBA00023136"/>
    </source>
</evidence>
<dbReference type="AlphaFoldDB" id="A0A7J8GZW1"/>
<evidence type="ECO:0000313" key="12">
    <source>
        <dbReference type="Proteomes" id="UP000593571"/>
    </source>
</evidence>
<dbReference type="Gene3D" id="3.20.20.190">
    <property type="entry name" value="Phosphatidylinositol (PI) phosphodiesterase"/>
    <property type="match status" value="1"/>
</dbReference>
<evidence type="ECO:0000256" key="2">
    <source>
        <dbReference type="ARBA" id="ARBA00007277"/>
    </source>
</evidence>
<dbReference type="SUPFAM" id="SSF51695">
    <property type="entry name" value="PLC-like phosphodiesterases"/>
    <property type="match status" value="1"/>
</dbReference>
<keyword evidence="12" id="KW-1185">Reference proteome</keyword>
<keyword evidence="4" id="KW-0378">Hydrolase</keyword>
<name>A0A7J8GZW1_ROUAE</name>
<comment type="caution">
    <text evidence="11">The sequence shown here is derived from an EMBL/GenBank/DDBJ whole genome shotgun (WGS) entry which is preliminary data.</text>
</comment>
<feature type="compositionally biased region" description="Basic and acidic residues" evidence="8">
    <location>
        <begin position="584"/>
        <end position="600"/>
    </location>
</feature>
<accession>A0A7J8GZW1</accession>
<dbReference type="PANTHER" id="PTHR23344:SF13">
    <property type="entry name" value="GLYCEROPHOSPHODIESTER PHOSPHODIESTERASE DOMAIN-CONTAINING PROTEIN 4"/>
    <property type="match status" value="1"/>
</dbReference>
<keyword evidence="6 9" id="KW-0472">Membrane</keyword>
<proteinExistence type="inferred from homology"/>
<keyword evidence="3 9" id="KW-0812">Transmembrane</keyword>
<feature type="domain" description="GP-PDE" evidence="10">
    <location>
        <begin position="277"/>
        <end position="534"/>
    </location>
</feature>
<evidence type="ECO:0000256" key="7">
    <source>
        <dbReference type="ARBA" id="ARBA00023180"/>
    </source>
</evidence>
<keyword evidence="7" id="KW-0325">Glycoprotein</keyword>
<feature type="transmembrane region" description="Helical" evidence="9">
    <location>
        <begin position="148"/>
        <end position="170"/>
    </location>
</feature>
<feature type="transmembrane region" description="Helical" evidence="9">
    <location>
        <begin position="66"/>
        <end position="86"/>
    </location>
</feature>
<dbReference type="Pfam" id="PF03009">
    <property type="entry name" value="GDPD"/>
    <property type="match status" value="1"/>
</dbReference>
<dbReference type="InterPro" id="IPR030395">
    <property type="entry name" value="GP_PDE_dom"/>
</dbReference>
<dbReference type="PANTHER" id="PTHR23344">
    <property type="entry name" value="GLYCEROPHOSPHORYL DIESTER PHOSPHODIESTERASE"/>
    <property type="match status" value="1"/>
</dbReference>
<evidence type="ECO:0000256" key="1">
    <source>
        <dbReference type="ARBA" id="ARBA00004141"/>
    </source>
</evidence>
<comment type="subcellular location">
    <subcellularLocation>
        <location evidence="1">Membrane</location>
        <topology evidence="1">Multi-pass membrane protein</topology>
    </subcellularLocation>
</comment>
<feature type="transmembrane region" description="Helical" evidence="9">
    <location>
        <begin position="182"/>
        <end position="207"/>
    </location>
</feature>
<dbReference type="GO" id="GO:0016020">
    <property type="term" value="C:membrane"/>
    <property type="evidence" value="ECO:0007669"/>
    <property type="project" value="UniProtKB-SubCell"/>
</dbReference>
<evidence type="ECO:0000256" key="5">
    <source>
        <dbReference type="ARBA" id="ARBA00022989"/>
    </source>
</evidence>
<evidence type="ECO:0000259" key="10">
    <source>
        <dbReference type="PROSITE" id="PS51704"/>
    </source>
</evidence>
<feature type="compositionally biased region" description="Low complexity" evidence="8">
    <location>
        <begin position="734"/>
        <end position="751"/>
    </location>
</feature>
<reference evidence="11 12" key="1">
    <citation type="journal article" date="2020" name="Nature">
        <title>Six reference-quality genomes reveal evolution of bat adaptations.</title>
        <authorList>
            <person name="Jebb D."/>
            <person name="Huang Z."/>
            <person name="Pippel M."/>
            <person name="Hughes G.M."/>
            <person name="Lavrichenko K."/>
            <person name="Devanna P."/>
            <person name="Winkler S."/>
            <person name="Jermiin L.S."/>
            <person name="Skirmuntt E.C."/>
            <person name="Katzourakis A."/>
            <person name="Burkitt-Gray L."/>
            <person name="Ray D.A."/>
            <person name="Sullivan K.A.M."/>
            <person name="Roscito J.G."/>
            <person name="Kirilenko B.M."/>
            <person name="Davalos L.M."/>
            <person name="Corthals A.P."/>
            <person name="Power M.L."/>
            <person name="Jones G."/>
            <person name="Ransome R.D."/>
            <person name="Dechmann D.K.N."/>
            <person name="Locatelli A.G."/>
            <person name="Puechmaille S.J."/>
            <person name="Fedrigo O."/>
            <person name="Jarvis E.D."/>
            <person name="Hiller M."/>
            <person name="Vernes S.C."/>
            <person name="Myers E.W."/>
            <person name="Teeling E.C."/>
        </authorList>
    </citation>
    <scope>NUCLEOTIDE SEQUENCE [LARGE SCALE GENOMIC DNA]</scope>
    <source>
        <strain evidence="11">MRouAeg1</strain>
        <tissue evidence="11">Muscle</tissue>
    </source>
</reference>
<protein>
    <submittedName>
        <fullName evidence="11">Glycerophosphodiester phosphodiesterase domain containing 4</fullName>
    </submittedName>
</protein>
<dbReference type="PROSITE" id="PS51704">
    <property type="entry name" value="GP_PDE"/>
    <property type="match status" value="1"/>
</dbReference>
<keyword evidence="5 9" id="KW-1133">Transmembrane helix</keyword>
<feature type="transmembrane region" description="Helical" evidence="9">
    <location>
        <begin position="546"/>
        <end position="566"/>
    </location>
</feature>